<feature type="region of interest" description="Disordered" evidence="1">
    <location>
        <begin position="155"/>
        <end position="205"/>
    </location>
</feature>
<sequence length="205" mass="22043">MAFFAHRLAAAAAAAALSVLTLPALAQPAASAPTAASPGAATAPAPGYAMHHGQHMRHAPDMARMQERRAQHLAAFKDKLQITAAQEGAWNTFTEAMQPGRRHARLDAQDMAQLTTPERIDRMRALRAQRNAEADRRGDATKALYAALTPAQQKTFDEHAHRMQRQHGARAGHGEHHGHHHGQHHGGGTGDGPRSERPEPGRAAP</sequence>
<gene>
    <name evidence="3" type="ORF">EV674_105110</name>
</gene>
<name>A0A4R2NEA9_9BURK</name>
<protein>
    <submittedName>
        <fullName evidence="3">LTXXQ motif family protein</fullName>
    </submittedName>
</protein>
<dbReference type="Proteomes" id="UP000295182">
    <property type="component" value="Unassembled WGS sequence"/>
</dbReference>
<accession>A0A4R2NEA9</accession>
<organism evidence="3 4">
    <name type="scientific">Simplicispira metamorpha</name>
    <dbReference type="NCBI Taxonomy" id="80881"/>
    <lineage>
        <taxon>Bacteria</taxon>
        <taxon>Pseudomonadati</taxon>
        <taxon>Pseudomonadota</taxon>
        <taxon>Betaproteobacteria</taxon>
        <taxon>Burkholderiales</taxon>
        <taxon>Comamonadaceae</taxon>
        <taxon>Simplicispira</taxon>
    </lineage>
</organism>
<keyword evidence="2" id="KW-0732">Signal</keyword>
<feature type="signal peptide" evidence="2">
    <location>
        <begin position="1"/>
        <end position="26"/>
    </location>
</feature>
<dbReference type="GO" id="GO:0042597">
    <property type="term" value="C:periplasmic space"/>
    <property type="evidence" value="ECO:0007669"/>
    <property type="project" value="InterPro"/>
</dbReference>
<dbReference type="AlphaFoldDB" id="A0A4R2NEA9"/>
<dbReference type="RefSeq" id="WP_119012159.1">
    <property type="nucleotide sequence ID" value="NZ_QXNC01000003.1"/>
</dbReference>
<feature type="compositionally biased region" description="Basic residues" evidence="1">
    <location>
        <begin position="162"/>
        <end position="184"/>
    </location>
</feature>
<evidence type="ECO:0000313" key="4">
    <source>
        <dbReference type="Proteomes" id="UP000295182"/>
    </source>
</evidence>
<dbReference type="InterPro" id="IPR012899">
    <property type="entry name" value="LTXXQ"/>
</dbReference>
<evidence type="ECO:0000256" key="2">
    <source>
        <dbReference type="SAM" id="SignalP"/>
    </source>
</evidence>
<comment type="caution">
    <text evidence="3">The sequence shown here is derived from an EMBL/GenBank/DDBJ whole genome shotgun (WGS) entry which is preliminary data.</text>
</comment>
<feature type="compositionally biased region" description="Basic and acidic residues" evidence="1">
    <location>
        <begin position="193"/>
        <end position="205"/>
    </location>
</feature>
<feature type="compositionally biased region" description="Low complexity" evidence="1">
    <location>
        <begin position="32"/>
        <end position="47"/>
    </location>
</feature>
<evidence type="ECO:0000313" key="3">
    <source>
        <dbReference type="EMBL" id="TCP19432.1"/>
    </source>
</evidence>
<evidence type="ECO:0000256" key="1">
    <source>
        <dbReference type="SAM" id="MobiDB-lite"/>
    </source>
</evidence>
<feature type="region of interest" description="Disordered" evidence="1">
    <location>
        <begin position="32"/>
        <end position="58"/>
    </location>
</feature>
<keyword evidence="4" id="KW-1185">Reference proteome</keyword>
<proteinExistence type="predicted"/>
<feature type="chain" id="PRO_5020987813" evidence="2">
    <location>
        <begin position="27"/>
        <end position="205"/>
    </location>
</feature>
<dbReference type="OrthoDB" id="5298564at2"/>
<dbReference type="EMBL" id="SLXH01000005">
    <property type="protein sequence ID" value="TCP19432.1"/>
    <property type="molecule type" value="Genomic_DNA"/>
</dbReference>
<reference evidence="3 4" key="1">
    <citation type="submission" date="2019-03" db="EMBL/GenBank/DDBJ databases">
        <title>Genomic Encyclopedia of Type Strains, Phase IV (KMG-IV): sequencing the most valuable type-strain genomes for metagenomic binning, comparative biology and taxonomic classification.</title>
        <authorList>
            <person name="Goeker M."/>
        </authorList>
    </citation>
    <scope>NUCLEOTIDE SEQUENCE [LARGE SCALE GENOMIC DNA]</scope>
    <source>
        <strain evidence="3 4">DSM 1837</strain>
    </source>
</reference>
<dbReference type="Pfam" id="PF07813">
    <property type="entry name" value="LTXXQ"/>
    <property type="match status" value="1"/>
</dbReference>